<dbReference type="AlphaFoldDB" id="A0A836KTG3"/>
<dbReference type="GO" id="GO:0032259">
    <property type="term" value="P:methylation"/>
    <property type="evidence" value="ECO:0007669"/>
    <property type="project" value="UniProtKB-KW"/>
</dbReference>
<proteinExistence type="predicted"/>
<evidence type="ECO:0000313" key="6">
    <source>
        <dbReference type="Proteomes" id="UP000674179"/>
    </source>
</evidence>
<dbReference type="CDD" id="cd02440">
    <property type="entry name" value="AdoMet_MTases"/>
    <property type="match status" value="1"/>
</dbReference>
<dbReference type="OrthoDB" id="206354at2759"/>
<dbReference type="InterPro" id="IPR002052">
    <property type="entry name" value="DNA_methylase_N6_adenine_CS"/>
</dbReference>
<dbReference type="Proteomes" id="UP000674179">
    <property type="component" value="Chromosome 17"/>
</dbReference>
<accession>A0A836KTG3</accession>
<organism evidence="5 6">
    <name type="scientific">Leishmania enriettii</name>
    <dbReference type="NCBI Taxonomy" id="5663"/>
    <lineage>
        <taxon>Eukaryota</taxon>
        <taxon>Discoba</taxon>
        <taxon>Euglenozoa</taxon>
        <taxon>Kinetoplastea</taxon>
        <taxon>Metakinetoplastina</taxon>
        <taxon>Trypanosomatida</taxon>
        <taxon>Trypanosomatidae</taxon>
        <taxon>Leishmaniinae</taxon>
        <taxon>Leishmania</taxon>
    </lineage>
</organism>
<dbReference type="RefSeq" id="XP_067694012.1">
    <property type="nucleotide sequence ID" value="XM_067837684.1"/>
</dbReference>
<dbReference type="PANTHER" id="PTHR13200">
    <property type="entry name" value="EEF1A LYSINE METHYLTRANSFERASE 1"/>
    <property type="match status" value="1"/>
</dbReference>
<evidence type="ECO:0000313" key="5">
    <source>
        <dbReference type="EMBL" id="KAG5482150.1"/>
    </source>
</evidence>
<dbReference type="GO" id="GO:0016279">
    <property type="term" value="F:protein-lysine N-methyltransferase activity"/>
    <property type="evidence" value="ECO:0007669"/>
    <property type="project" value="InterPro"/>
</dbReference>
<name>A0A836KTG3_LEIEN</name>
<dbReference type="InterPro" id="IPR041370">
    <property type="entry name" value="Mlase_EEF1AKMT1/ZCCHC4"/>
</dbReference>
<keyword evidence="4" id="KW-0808">Transferase</keyword>
<gene>
    <name evidence="5" type="ORF">CUR178_06009</name>
</gene>
<dbReference type="InterPro" id="IPR019369">
    <property type="entry name" value="Efm5/EEF1AKMT1"/>
</dbReference>
<keyword evidence="6" id="KW-1185">Reference proteome</keyword>
<evidence type="ECO:0000256" key="2">
    <source>
        <dbReference type="ARBA" id="ARBA00022490"/>
    </source>
</evidence>
<dbReference type="InterPro" id="IPR029063">
    <property type="entry name" value="SAM-dependent_MTases_sf"/>
</dbReference>
<dbReference type="Pfam" id="PF10237">
    <property type="entry name" value="N6-adenineMlase"/>
    <property type="match status" value="1"/>
</dbReference>
<protein>
    <submittedName>
        <fullName evidence="5">Uncharacterized protein</fullName>
    </submittedName>
</protein>
<comment type="caution">
    <text evidence="5">The sequence shown here is derived from an EMBL/GenBank/DDBJ whole genome shotgun (WGS) entry which is preliminary data.</text>
</comment>
<dbReference type="KEGG" id="lenr:94173194"/>
<sequence>MTKRRDNPALSGAAGTAVTGAPDALRRAFNTASAKCEFNQYWYSKNTIRHLLHEVCHHATACAFLSTPSLFFGLDERRGDETTEEELRMEQLRRSSRVFEYDSQWASDPCYVHYDFHQPEQVPVQYMAAFDYVVADPPFITVDVWSQYVTTAKLLLKEGGKVLFTTVLENHAMLENLLDLPLFIAAFYPLVEHLTYQYVCFLSYEPTCLTQRNAELPEGDAKMAAAIRMANDLRSSETEFALQMAQRKREGEERLPTAAFERDNELARNPEVRERVEAERGAVDWDTIPIEKMEWGHIPEGLTMYPEGNEPPAEVQQRAVTGYNDGPSVTASATAESFGLEYDACRRLRANLDTFKNSIDAMQRHMDAQMKLRHQRVKLRRDLSRLMEASKSQADTGEPSLCAATAAVAAGSSASVTEAQVAEITNAIEANERERTERLDKMALLARLIEKEEAELAALALQQPSYSSPLTGIEVAGDEEIHAAGANHQPAPSAATPHHVAYATAMTECIQAYRMVEAKNVPLQELAADATRRFKFPVFARMKELLQRMKELKQQR</sequence>
<dbReference type="GO" id="GO:0003676">
    <property type="term" value="F:nucleic acid binding"/>
    <property type="evidence" value="ECO:0007669"/>
    <property type="project" value="InterPro"/>
</dbReference>
<dbReference type="SUPFAM" id="SSF53335">
    <property type="entry name" value="S-adenosyl-L-methionine-dependent methyltransferases"/>
    <property type="match status" value="1"/>
</dbReference>
<comment type="subcellular location">
    <subcellularLocation>
        <location evidence="1">Cytoplasm</location>
    </subcellularLocation>
</comment>
<evidence type="ECO:0000256" key="4">
    <source>
        <dbReference type="ARBA" id="ARBA00022679"/>
    </source>
</evidence>
<dbReference type="GO" id="GO:0005737">
    <property type="term" value="C:cytoplasm"/>
    <property type="evidence" value="ECO:0007669"/>
    <property type="project" value="UniProtKB-SubCell"/>
</dbReference>
<evidence type="ECO:0000256" key="1">
    <source>
        <dbReference type="ARBA" id="ARBA00004496"/>
    </source>
</evidence>
<reference evidence="5 6" key="1">
    <citation type="submission" date="2021-02" db="EMBL/GenBank/DDBJ databases">
        <title>Leishmania (Mundinia) enrietti genome sequencing and assembly.</title>
        <authorList>
            <person name="Almutairi H."/>
            <person name="Gatherer D."/>
        </authorList>
    </citation>
    <scope>NUCLEOTIDE SEQUENCE [LARGE SCALE GENOMIC DNA]</scope>
    <source>
        <strain evidence="5">CUR178</strain>
    </source>
</reference>
<evidence type="ECO:0000256" key="3">
    <source>
        <dbReference type="ARBA" id="ARBA00022603"/>
    </source>
</evidence>
<dbReference type="PANTHER" id="PTHR13200:SF1">
    <property type="entry name" value="NUCLEIC ACID BINDING PROTEIN"/>
    <property type="match status" value="1"/>
</dbReference>
<dbReference type="GeneID" id="94173194"/>
<keyword evidence="2" id="KW-0963">Cytoplasm</keyword>
<keyword evidence="3" id="KW-0489">Methyltransferase</keyword>
<dbReference type="PROSITE" id="PS00092">
    <property type="entry name" value="N6_MTASE"/>
    <property type="match status" value="1"/>
</dbReference>
<dbReference type="EMBL" id="JAFHKP010000017">
    <property type="protein sequence ID" value="KAG5482150.1"/>
    <property type="molecule type" value="Genomic_DNA"/>
</dbReference>